<evidence type="ECO:0000313" key="3">
    <source>
        <dbReference type="Proteomes" id="UP000053475"/>
    </source>
</evidence>
<accession>A0A0C1BV23</accession>
<sequence length="151" mass="17494">MADDDEIDYKALFLQAQERLKREEERPPLSEIYKSAYRYLQLKPEGQRLNRDPLSSEKDLEAYERFGVEEHVHDIITELCKIPAACNEFGLGNGIQFTNHTNLLEKNEARKADARKASRSGVPEPRPDQFCINRVNRNTATLLRSVEYKPD</sequence>
<protein>
    <submittedName>
        <fullName evidence="2">Uncharacterized protein</fullName>
    </submittedName>
</protein>
<proteinExistence type="predicted"/>
<gene>
    <name evidence="2" type="ORF">HK57_00131</name>
</gene>
<organism evidence="2 3">
    <name type="scientific">Aspergillus ustus</name>
    <dbReference type="NCBI Taxonomy" id="40382"/>
    <lineage>
        <taxon>Eukaryota</taxon>
        <taxon>Fungi</taxon>
        <taxon>Dikarya</taxon>
        <taxon>Ascomycota</taxon>
        <taxon>Pezizomycotina</taxon>
        <taxon>Eurotiomycetes</taxon>
        <taxon>Eurotiomycetidae</taxon>
        <taxon>Eurotiales</taxon>
        <taxon>Aspergillaceae</taxon>
        <taxon>Aspergillus</taxon>
        <taxon>Aspergillus subgen. Nidulantes</taxon>
    </lineage>
</organism>
<dbReference type="AlphaFoldDB" id="A0A0C1BV23"/>
<comment type="caution">
    <text evidence="2">The sequence shown here is derived from an EMBL/GenBank/DDBJ whole genome shotgun (WGS) entry which is preliminary data.</text>
</comment>
<evidence type="ECO:0000313" key="2">
    <source>
        <dbReference type="EMBL" id="KIA75411.1"/>
    </source>
</evidence>
<dbReference type="Proteomes" id="UP000053475">
    <property type="component" value="Unassembled WGS sequence"/>
</dbReference>
<feature type="region of interest" description="Disordered" evidence="1">
    <location>
        <begin position="108"/>
        <end position="130"/>
    </location>
</feature>
<dbReference type="EMBL" id="JOMC01000195">
    <property type="protein sequence ID" value="KIA75411.1"/>
    <property type="molecule type" value="Genomic_DNA"/>
</dbReference>
<keyword evidence="3" id="KW-1185">Reference proteome</keyword>
<reference evidence="2 3" key="1">
    <citation type="submission" date="2014-11" db="EMBL/GenBank/DDBJ databases">
        <title>Genomics derived discovery of secondary metabolites biosynthetic gene clusters in Aspergillus ustus.</title>
        <authorList>
            <person name="Pi B."/>
            <person name="Dai F."/>
            <person name="Song X."/>
            <person name="Zhu C."/>
            <person name="Li H."/>
            <person name="Yu D."/>
        </authorList>
    </citation>
    <scope>NUCLEOTIDE SEQUENCE [LARGE SCALE GENOMIC DNA]</scope>
    <source>
        <strain evidence="2 3">3.3904</strain>
    </source>
</reference>
<evidence type="ECO:0000256" key="1">
    <source>
        <dbReference type="SAM" id="MobiDB-lite"/>
    </source>
</evidence>
<name>A0A0C1BV23_ASPUT</name>